<dbReference type="SUPFAM" id="SSF53167">
    <property type="entry name" value="Purine and uridine phosphorylases"/>
    <property type="match status" value="1"/>
</dbReference>
<dbReference type="Gene3D" id="3.40.50.1580">
    <property type="entry name" value="Nucleoside phosphorylase domain"/>
    <property type="match status" value="1"/>
</dbReference>
<sequence length="338" mass="37001">MASLPDTFDRKCLHNSRLSTNARASSQRRYDPQANPPPPLPGPVHIAVIGGTGLGKLEGYTPVAALNPTTPWGQPSSPIQILEHNGVPIAFLARHGLHHQFAPHEVPARANIAALRSIGVRCVIAFSAVGSLREEIKPMDFVVPDQVIDRTKGVRPFTFFEGGVVGHVGFADPFDKGLAEVVKKCAAHMQGDGVVLHDKGTIICMEGPQFSTRAESHMYRSWGGSVINMSALPEAKLAREAEMAYQMICMATDYDCWHSFEDVDVAMVMKYMAANGENAKRLVGGVLDELSKQEHSEMVLAKHWEGASQGAVKFMTKPEGRNPEAMKRVEYLFPGFWN</sequence>
<feature type="binding site" evidence="4">
    <location>
        <begin position="94"/>
        <end position="95"/>
    </location>
    <ligand>
        <name>phosphate</name>
        <dbReference type="ChEBI" id="CHEBI:43474"/>
    </ligand>
</feature>
<accession>A0A8H6N4N6</accession>
<reference evidence="7 8" key="1">
    <citation type="journal article" date="2020" name="Phytopathology">
        <title>Genome Sequence Resources of Colletotrichum truncatum, C. plurivorum, C. musicola, and C. sojae: Four Species Pathogenic to Soybean (Glycine max).</title>
        <authorList>
            <person name="Rogerio F."/>
            <person name="Boufleur T.R."/>
            <person name="Ciampi-Guillardi M."/>
            <person name="Sukno S.A."/>
            <person name="Thon M.R."/>
            <person name="Massola Junior N.S."/>
            <person name="Baroncelli R."/>
        </authorList>
    </citation>
    <scope>NUCLEOTIDE SEQUENCE [LARGE SCALE GENOMIC DNA]</scope>
    <source>
        <strain evidence="7 8">LFN0009</strain>
    </source>
</reference>
<comment type="function">
    <text evidence="4">Catalyzes the reversible phosphorylation of S-methyl-5'-thioadenosine (MTA) to adenine and 5-methylthioribose-1-phosphate. Involved in the breakdown of MTA, a major by-product of polyamine biosynthesis. Responsible for the first step in the methionine salvage pathway after MTA has been generated from S-adenosylmethionine. Has broad substrate specificity with 6-aminopurine nucleosides as preferred substrates.</text>
</comment>
<evidence type="ECO:0000259" key="6">
    <source>
        <dbReference type="Pfam" id="PF01048"/>
    </source>
</evidence>
<dbReference type="NCBIfam" id="TIGR01694">
    <property type="entry name" value="MTAP"/>
    <property type="match status" value="1"/>
</dbReference>
<dbReference type="GO" id="GO:0017061">
    <property type="term" value="F:S-methyl-5-thioadenosine phosphorylase activity"/>
    <property type="evidence" value="ECO:0007669"/>
    <property type="project" value="UniProtKB-UniRule"/>
</dbReference>
<feature type="site" description="Important for substrate specificity" evidence="4">
    <location>
        <position position="211"/>
    </location>
</feature>
<keyword evidence="3 4" id="KW-0660">Purine salvage</keyword>
<feature type="binding site" evidence="4">
    <location>
        <position position="52"/>
    </location>
    <ligand>
        <name>phosphate</name>
        <dbReference type="ChEBI" id="CHEBI:43474"/>
    </ligand>
</feature>
<dbReference type="AlphaFoldDB" id="A0A8H6N4N6"/>
<feature type="binding site" evidence="4">
    <location>
        <position position="229"/>
    </location>
    <ligand>
        <name>substrate</name>
    </ligand>
</feature>
<keyword evidence="4" id="KW-0963">Cytoplasm</keyword>
<protein>
    <recommendedName>
        <fullName evidence="4">S-methyl-5'-thioadenosine phosphorylase</fullName>
        <ecNumber evidence="4">2.4.2.28</ecNumber>
    </recommendedName>
    <alternativeName>
        <fullName evidence="4">5'-methylthioadenosine phosphorylase</fullName>
        <shortName evidence="4">MTA phosphorylase</shortName>
        <shortName evidence="4">MTAP</shortName>
        <shortName evidence="4">MTAPase</shortName>
    </alternativeName>
</protein>
<proteinExistence type="inferred from homology"/>
<dbReference type="InterPro" id="IPR010044">
    <property type="entry name" value="MTAP"/>
</dbReference>
<dbReference type="EMBL" id="WIGN01000010">
    <property type="protein sequence ID" value="KAF6819376.1"/>
    <property type="molecule type" value="Genomic_DNA"/>
</dbReference>
<comment type="catalytic activity">
    <reaction evidence="4">
        <text>S-methyl-5'-thioadenosine + phosphate = 5-(methylsulfanyl)-alpha-D-ribose 1-phosphate + adenine</text>
        <dbReference type="Rhea" id="RHEA:11852"/>
        <dbReference type="ChEBI" id="CHEBI:16708"/>
        <dbReference type="ChEBI" id="CHEBI:17509"/>
        <dbReference type="ChEBI" id="CHEBI:43474"/>
        <dbReference type="ChEBI" id="CHEBI:58533"/>
        <dbReference type="EC" id="2.4.2.28"/>
    </reaction>
</comment>
<dbReference type="GO" id="GO:0005829">
    <property type="term" value="C:cytosol"/>
    <property type="evidence" value="ECO:0007669"/>
    <property type="project" value="TreeGrafter"/>
</dbReference>
<evidence type="ECO:0000313" key="8">
    <source>
        <dbReference type="Proteomes" id="UP000652219"/>
    </source>
</evidence>
<dbReference type="InterPro" id="IPR000845">
    <property type="entry name" value="Nucleoside_phosphorylase_d"/>
</dbReference>
<dbReference type="FunFam" id="3.40.50.1580:FF:000008">
    <property type="entry name" value="S-methyl-5'-thioadenosine phosphorylase"/>
    <property type="match status" value="1"/>
</dbReference>
<evidence type="ECO:0000256" key="5">
    <source>
        <dbReference type="SAM" id="MobiDB-lite"/>
    </source>
</evidence>
<dbReference type="Proteomes" id="UP000652219">
    <property type="component" value="Unassembled WGS sequence"/>
</dbReference>
<dbReference type="UniPathway" id="UPA00904">
    <property type="reaction ID" value="UER00873"/>
</dbReference>
<dbReference type="InterPro" id="IPR018099">
    <property type="entry name" value="Purine_phosphorylase-2_CS"/>
</dbReference>
<dbReference type="CDD" id="cd09010">
    <property type="entry name" value="MTAP_SsMTAPII_like_MTIP"/>
    <property type="match status" value="1"/>
</dbReference>
<gene>
    <name evidence="7" type="ORF">CSOJ01_01433</name>
</gene>
<dbReference type="HAMAP" id="MF_01963">
    <property type="entry name" value="MTAP"/>
    <property type="match status" value="1"/>
</dbReference>
<name>A0A8H6N4N6_9PEZI</name>
<dbReference type="EC" id="2.4.2.28" evidence="4"/>
<feature type="compositionally biased region" description="Polar residues" evidence="5">
    <location>
        <begin position="16"/>
        <end position="27"/>
    </location>
</feature>
<feature type="site" description="Important for substrate specificity" evidence="4">
    <location>
        <position position="265"/>
    </location>
</feature>
<evidence type="ECO:0000256" key="3">
    <source>
        <dbReference type="ARBA" id="ARBA00022726"/>
    </source>
</evidence>
<comment type="subunit">
    <text evidence="4">Homotrimer.</text>
</comment>
<comment type="caution">
    <text evidence="7">The sequence shown here is derived from an EMBL/GenBank/DDBJ whole genome shotgun (WGS) entry which is preliminary data.</text>
</comment>
<organism evidence="7 8">
    <name type="scientific">Colletotrichum sojae</name>
    <dbReference type="NCBI Taxonomy" id="2175907"/>
    <lineage>
        <taxon>Eukaryota</taxon>
        <taxon>Fungi</taxon>
        <taxon>Dikarya</taxon>
        <taxon>Ascomycota</taxon>
        <taxon>Pezizomycotina</taxon>
        <taxon>Sordariomycetes</taxon>
        <taxon>Hypocreomycetidae</taxon>
        <taxon>Glomerellales</taxon>
        <taxon>Glomerellaceae</taxon>
        <taxon>Colletotrichum</taxon>
        <taxon>Colletotrichum orchidearum species complex</taxon>
    </lineage>
</organism>
<feature type="region of interest" description="Disordered" evidence="5">
    <location>
        <begin position="1"/>
        <end position="41"/>
    </location>
</feature>
<feature type="binding site" evidence="4">
    <location>
        <begin position="127"/>
        <end position="128"/>
    </location>
    <ligand>
        <name>phosphate</name>
        <dbReference type="ChEBI" id="CHEBI:43474"/>
    </ligand>
</feature>
<keyword evidence="4" id="KW-0539">Nucleus</keyword>
<feature type="binding site" evidence="4">
    <location>
        <begin position="253"/>
        <end position="255"/>
    </location>
    <ligand>
        <name>substrate</name>
    </ligand>
</feature>
<keyword evidence="2 4" id="KW-0808">Transferase</keyword>
<comment type="pathway">
    <text evidence="4">Amino-acid biosynthesis; L-methionine biosynthesis via salvage pathway; S-methyl-5-thio-alpha-D-ribose 1-phosphate from S-methyl-5'-thioadenosine (phosphorylase route): step 1/1.</text>
</comment>
<evidence type="ECO:0000256" key="4">
    <source>
        <dbReference type="HAMAP-Rule" id="MF_03155"/>
    </source>
</evidence>
<evidence type="ECO:0000256" key="1">
    <source>
        <dbReference type="ARBA" id="ARBA00022676"/>
    </source>
</evidence>
<dbReference type="InterPro" id="IPR035994">
    <property type="entry name" value="Nucleoside_phosphorylase_sf"/>
</dbReference>
<evidence type="ECO:0000313" key="7">
    <source>
        <dbReference type="EMBL" id="KAF6819376.1"/>
    </source>
</evidence>
<dbReference type="GO" id="GO:0019509">
    <property type="term" value="P:L-methionine salvage from methylthioadenosine"/>
    <property type="evidence" value="ECO:0007669"/>
    <property type="project" value="UniProtKB-UniRule"/>
</dbReference>
<dbReference type="GO" id="GO:0005634">
    <property type="term" value="C:nucleus"/>
    <property type="evidence" value="ECO:0007669"/>
    <property type="project" value="UniProtKB-SubCell"/>
</dbReference>
<dbReference type="PANTHER" id="PTHR42679:SF2">
    <property type="entry name" value="S-METHYL-5'-THIOADENOSINE PHOSPHORYLASE"/>
    <property type="match status" value="1"/>
</dbReference>
<feature type="domain" description="Nucleoside phosphorylase" evidence="6">
    <location>
        <begin position="46"/>
        <end position="286"/>
    </location>
</feature>
<dbReference type="GO" id="GO:0006166">
    <property type="term" value="P:purine ribonucleoside salvage"/>
    <property type="evidence" value="ECO:0007669"/>
    <property type="project" value="UniProtKB-KW"/>
</dbReference>
<keyword evidence="8" id="KW-1185">Reference proteome</keyword>
<evidence type="ECO:0000256" key="2">
    <source>
        <dbReference type="ARBA" id="ARBA00022679"/>
    </source>
</evidence>
<dbReference type="Pfam" id="PF01048">
    <property type="entry name" value="PNP_UDP_1"/>
    <property type="match status" value="1"/>
</dbReference>
<dbReference type="PROSITE" id="PS01240">
    <property type="entry name" value="PNP_MTAP_2"/>
    <property type="match status" value="1"/>
</dbReference>
<comment type="similarity">
    <text evidence="4">Belongs to the PNP/MTAP phosphorylase family. MTAP subfamily.</text>
</comment>
<dbReference type="PANTHER" id="PTHR42679">
    <property type="entry name" value="S-METHYL-5'-THIOADENOSINE PHOSPHORYLASE"/>
    <property type="match status" value="1"/>
</dbReference>
<feature type="binding site" evidence="4">
    <location>
        <position position="230"/>
    </location>
    <ligand>
        <name>phosphate</name>
        <dbReference type="ChEBI" id="CHEBI:43474"/>
    </ligand>
</feature>
<comment type="subcellular location">
    <subcellularLocation>
        <location evidence="4">Cytoplasm</location>
    </subcellularLocation>
    <subcellularLocation>
        <location evidence="4">Nucleus</location>
    </subcellularLocation>
</comment>
<keyword evidence="1 4" id="KW-0328">Glycosyltransferase</keyword>